<organism evidence="1 2">
    <name type="scientific">Porphyromonas gingivalis</name>
    <name type="common">Bacteroides gingivalis</name>
    <dbReference type="NCBI Taxonomy" id="837"/>
    <lineage>
        <taxon>Bacteria</taxon>
        <taxon>Pseudomonadati</taxon>
        <taxon>Bacteroidota</taxon>
        <taxon>Bacteroidia</taxon>
        <taxon>Bacteroidales</taxon>
        <taxon>Porphyromonadaceae</taxon>
        <taxon>Porphyromonas</taxon>
    </lineage>
</organism>
<evidence type="ECO:0000313" key="1">
    <source>
        <dbReference type="EMBL" id="WCF99832.1"/>
    </source>
</evidence>
<dbReference type="Proteomes" id="UP001179540">
    <property type="component" value="Chromosome"/>
</dbReference>
<name>A0AAE9XF63_PORGN</name>
<evidence type="ECO:0000313" key="2">
    <source>
        <dbReference type="Proteomes" id="UP001179540"/>
    </source>
</evidence>
<sequence>MEHKQTISELAAYYQVSASTIKRRLSEVQQVWEQPLLEQAGFVHIDATYWGRGAGILLAIDHHTARPLYLEFIRNECAQDYRRALESISRRGYIIRGVVVDGTRTLFSLSLNIPVQMCQYHMRQIISRYLTKRPKLLASRDLLLLIDSLSNQTCEGFNQAFQAWKSKWHDTIMRRSLLKSGKSRYRHRKLRSAIHSIEFYLPYLFTYQQSQCIGMPNTNNKIGDLCTAIGVYFVC</sequence>
<evidence type="ECO:0008006" key="3">
    <source>
        <dbReference type="Google" id="ProtNLM"/>
    </source>
</evidence>
<gene>
    <name evidence="1" type="ORF">NY149_04190</name>
</gene>
<dbReference type="RefSeq" id="WP_077085636.1">
    <property type="nucleotide sequence ID" value="NZ_LOEL01000038.1"/>
</dbReference>
<proteinExistence type="predicted"/>
<protein>
    <recommendedName>
        <fullName evidence="3">Transposase</fullName>
    </recommendedName>
</protein>
<accession>A0AAE9XF63</accession>
<dbReference type="EMBL" id="CP116613">
    <property type="protein sequence ID" value="WCF99832.1"/>
    <property type="molecule type" value="Genomic_DNA"/>
</dbReference>
<reference evidence="1" key="1">
    <citation type="submission" date="2023-01" db="EMBL/GenBank/DDBJ databases">
        <title>Phages are important unrecognized players in the ecology of the oral pathogen Porphyromonas gingivalis.</title>
        <authorList>
            <person name="Matrishin C.B."/>
            <person name="Kauffman K.M."/>
        </authorList>
    </citation>
    <scope>NUCLEOTIDE SEQUENCE</scope>
    <source>
        <strain evidence="1">HG1691old</strain>
    </source>
</reference>
<dbReference type="AlphaFoldDB" id="A0AAE9XF63"/>